<evidence type="ECO:0000313" key="4">
    <source>
        <dbReference type="Proteomes" id="UP000019335"/>
    </source>
</evidence>
<dbReference type="EMBL" id="AZIL01000231">
    <property type="protein sequence ID" value="EWM28930.1"/>
    <property type="molecule type" value="Genomic_DNA"/>
</dbReference>
<feature type="region of interest" description="Disordered" evidence="1">
    <location>
        <begin position="72"/>
        <end position="123"/>
    </location>
</feature>
<feature type="signal peptide" evidence="2">
    <location>
        <begin position="1"/>
        <end position="34"/>
    </location>
</feature>
<protein>
    <submittedName>
        <fullName evidence="3">Uncharacterized protein</fullName>
    </submittedName>
</protein>
<sequence length="281" mass="30571">MLRLKAPLRYAARQAPLSLLVFFVHSTLISCARSNAVRTGSNIRFEIHDSSSLLRPQYGRLLHHGFPLSFISPPQAPAPTHSPSSGENGNGPFARRRRRKAKSDLESVGRNQNVKTKRSSKVQPFSPINELAISTATTSSSSSKHFFFDFSVPKGHNGMAFPAHPAKMTEQGPAAPARSPNTLLEPPSSHAKTLAGGWHQIWTSLAGGEMPPPEGGEGGGGTTWSSRCCWRPSPLSMVPILAPSNTWMQLTWTCPSSPPSGLRWLPCRFVLSCTRPLCPWS</sequence>
<comment type="caution">
    <text evidence="3">The sequence shown here is derived from an EMBL/GenBank/DDBJ whole genome shotgun (WGS) entry which is preliminary data.</text>
</comment>
<feature type="chain" id="PRO_5004904476" evidence="2">
    <location>
        <begin position="35"/>
        <end position="281"/>
    </location>
</feature>
<gene>
    <name evidence="3" type="ORF">Naga_100142g8</name>
</gene>
<evidence type="ECO:0000256" key="1">
    <source>
        <dbReference type="SAM" id="MobiDB-lite"/>
    </source>
</evidence>
<evidence type="ECO:0000256" key="2">
    <source>
        <dbReference type="SAM" id="SignalP"/>
    </source>
</evidence>
<keyword evidence="2" id="KW-0732">Signal</keyword>
<keyword evidence="4" id="KW-1185">Reference proteome</keyword>
<evidence type="ECO:0000313" key="3">
    <source>
        <dbReference type="EMBL" id="EWM28930.1"/>
    </source>
</evidence>
<proteinExistence type="predicted"/>
<reference evidence="3 4" key="1">
    <citation type="journal article" date="2014" name="Mol. Plant">
        <title>Chromosome Scale Genome Assembly and Transcriptome Profiling of Nannochloropsis gaditana in Nitrogen Depletion.</title>
        <authorList>
            <person name="Corteggiani Carpinelli E."/>
            <person name="Telatin A."/>
            <person name="Vitulo N."/>
            <person name="Forcato C."/>
            <person name="D'Angelo M."/>
            <person name="Schiavon R."/>
            <person name="Vezzi A."/>
            <person name="Giacometti G.M."/>
            <person name="Morosinotto T."/>
            <person name="Valle G."/>
        </authorList>
    </citation>
    <scope>NUCLEOTIDE SEQUENCE [LARGE SCALE GENOMIC DNA]</scope>
    <source>
        <strain evidence="3 4">B-31</strain>
    </source>
</reference>
<dbReference type="PROSITE" id="PS51257">
    <property type="entry name" value="PROKAR_LIPOPROTEIN"/>
    <property type="match status" value="1"/>
</dbReference>
<name>W7TPB1_9STRA</name>
<feature type="region of interest" description="Disordered" evidence="1">
    <location>
        <begin position="161"/>
        <end position="192"/>
    </location>
</feature>
<dbReference type="AlphaFoldDB" id="W7TPB1"/>
<organism evidence="3 4">
    <name type="scientific">Nannochloropsis gaditana</name>
    <dbReference type="NCBI Taxonomy" id="72520"/>
    <lineage>
        <taxon>Eukaryota</taxon>
        <taxon>Sar</taxon>
        <taxon>Stramenopiles</taxon>
        <taxon>Ochrophyta</taxon>
        <taxon>Eustigmatophyceae</taxon>
        <taxon>Eustigmatales</taxon>
        <taxon>Monodopsidaceae</taxon>
        <taxon>Nannochloropsis</taxon>
    </lineage>
</organism>
<accession>W7TPB1</accession>
<dbReference type="Proteomes" id="UP000019335">
    <property type="component" value="Chromosome 4"/>
</dbReference>